<dbReference type="PANTHER" id="PTHR30086:SF20">
    <property type="entry name" value="ARGININE EXPORTER PROTEIN ARGO-RELATED"/>
    <property type="match status" value="1"/>
</dbReference>
<dbReference type="RefSeq" id="WP_307273943.1">
    <property type="nucleotide sequence ID" value="NZ_JAUSVX010000005.1"/>
</dbReference>
<keyword evidence="5 6" id="KW-0472">Membrane</keyword>
<evidence type="ECO:0000256" key="3">
    <source>
        <dbReference type="ARBA" id="ARBA00022692"/>
    </source>
</evidence>
<gene>
    <name evidence="7" type="ORF">QO011_003266</name>
</gene>
<evidence type="ECO:0000256" key="6">
    <source>
        <dbReference type="SAM" id="Phobius"/>
    </source>
</evidence>
<protein>
    <submittedName>
        <fullName evidence="7">Threonine/homoserine/homoserine lactone efflux protein</fullName>
    </submittedName>
</protein>
<evidence type="ECO:0000256" key="2">
    <source>
        <dbReference type="ARBA" id="ARBA00022475"/>
    </source>
</evidence>
<feature type="transmembrane region" description="Helical" evidence="6">
    <location>
        <begin position="56"/>
        <end position="81"/>
    </location>
</feature>
<evidence type="ECO:0000313" key="7">
    <source>
        <dbReference type="EMBL" id="MDQ0470250.1"/>
    </source>
</evidence>
<keyword evidence="8" id="KW-1185">Reference proteome</keyword>
<feature type="transmembrane region" description="Helical" evidence="6">
    <location>
        <begin position="123"/>
        <end position="143"/>
    </location>
</feature>
<feature type="transmembrane region" description="Helical" evidence="6">
    <location>
        <begin position="196"/>
        <end position="213"/>
    </location>
</feature>
<sequence>MIEIVTPGAANMALFVGAALALLVTPGPAVLFIIARSVEQGRLAGFVSDLGIHSATLVHVLAAALGLSALLASSALAFGIVKYAGAAYLIWIGLKKIFGPAETAGPEGFAKTYSYRRLFRDGFIVNLLNPKTALFFLAFLPQFVDVGRGHIAMQVTVLGLTFGLLGLISDGCYAMAAGTAGSWLKRSRAYLGFERYVSGVLFIGLGFTAAFAGNHRK</sequence>
<dbReference type="InterPro" id="IPR001123">
    <property type="entry name" value="LeuE-type"/>
</dbReference>
<name>A0ABU0J9H2_9HYPH</name>
<keyword evidence="3 6" id="KW-0812">Transmembrane</keyword>
<dbReference type="Pfam" id="PF01810">
    <property type="entry name" value="LysE"/>
    <property type="match status" value="1"/>
</dbReference>
<evidence type="ECO:0000313" key="8">
    <source>
        <dbReference type="Proteomes" id="UP001242480"/>
    </source>
</evidence>
<accession>A0ABU0J9H2</accession>
<feature type="transmembrane region" description="Helical" evidence="6">
    <location>
        <begin position="155"/>
        <end position="176"/>
    </location>
</feature>
<evidence type="ECO:0000256" key="4">
    <source>
        <dbReference type="ARBA" id="ARBA00022989"/>
    </source>
</evidence>
<proteinExistence type="predicted"/>
<comment type="caution">
    <text evidence="7">The sequence shown here is derived from an EMBL/GenBank/DDBJ whole genome shotgun (WGS) entry which is preliminary data.</text>
</comment>
<dbReference type="EMBL" id="JAUSVX010000005">
    <property type="protein sequence ID" value="MDQ0470250.1"/>
    <property type="molecule type" value="Genomic_DNA"/>
</dbReference>
<evidence type="ECO:0000256" key="1">
    <source>
        <dbReference type="ARBA" id="ARBA00004651"/>
    </source>
</evidence>
<keyword evidence="2" id="KW-1003">Cell membrane</keyword>
<dbReference type="PIRSF" id="PIRSF006324">
    <property type="entry name" value="LeuE"/>
    <property type="match status" value="1"/>
</dbReference>
<keyword evidence="4 6" id="KW-1133">Transmembrane helix</keyword>
<reference evidence="7 8" key="1">
    <citation type="submission" date="2023-07" db="EMBL/GenBank/DDBJ databases">
        <title>Genomic Encyclopedia of Type Strains, Phase IV (KMG-IV): sequencing the most valuable type-strain genomes for metagenomic binning, comparative biology and taxonomic classification.</title>
        <authorList>
            <person name="Goeker M."/>
        </authorList>
    </citation>
    <scope>NUCLEOTIDE SEQUENCE [LARGE SCALE GENOMIC DNA]</scope>
    <source>
        <strain evidence="7 8">DSM 19619</strain>
    </source>
</reference>
<feature type="transmembrane region" description="Helical" evidence="6">
    <location>
        <begin position="12"/>
        <end position="35"/>
    </location>
</feature>
<comment type="subcellular location">
    <subcellularLocation>
        <location evidence="1">Cell membrane</location>
        <topology evidence="1">Multi-pass membrane protein</topology>
    </subcellularLocation>
</comment>
<organism evidence="7 8">
    <name type="scientific">Labrys wisconsinensis</name>
    <dbReference type="NCBI Taxonomy" id="425677"/>
    <lineage>
        <taxon>Bacteria</taxon>
        <taxon>Pseudomonadati</taxon>
        <taxon>Pseudomonadota</taxon>
        <taxon>Alphaproteobacteria</taxon>
        <taxon>Hyphomicrobiales</taxon>
        <taxon>Xanthobacteraceae</taxon>
        <taxon>Labrys</taxon>
    </lineage>
</organism>
<dbReference type="Proteomes" id="UP001242480">
    <property type="component" value="Unassembled WGS sequence"/>
</dbReference>
<evidence type="ECO:0000256" key="5">
    <source>
        <dbReference type="ARBA" id="ARBA00023136"/>
    </source>
</evidence>
<dbReference type="PANTHER" id="PTHR30086">
    <property type="entry name" value="ARGININE EXPORTER PROTEIN ARGO"/>
    <property type="match status" value="1"/>
</dbReference>